<proteinExistence type="predicted"/>
<feature type="domain" description="Thioredoxin-like fold" evidence="2">
    <location>
        <begin position="54"/>
        <end position="214"/>
    </location>
</feature>
<keyword evidence="4" id="KW-1185">Reference proteome</keyword>
<dbReference type="Proteomes" id="UP001595947">
    <property type="component" value="Unassembled WGS sequence"/>
</dbReference>
<gene>
    <name evidence="3" type="ORF">ACFPBZ_18140</name>
</gene>
<dbReference type="InterPro" id="IPR036249">
    <property type="entry name" value="Thioredoxin-like_sf"/>
</dbReference>
<sequence length="229" mass="23779">MIVGIVVVAVLALVVGGVVLSQRSASSGDPMTPAGSIPITRAGSQFPTEVDGGVVIAGRSSSHTLDVYEDALCPACRQFEARGGARIAKVVAEGKLRVRYHLVNLLDQRSQPRGYSTLGGNALLCGAENNVFPDLHVSLYTAQPDEGGAGYTADQLVDLGQRLGAGPAYADCVRGGKHNGEVAQNLARAAKDPDLRHQESGGFGTPALVVDGTMLQPGDDRLDRIAPPV</sequence>
<dbReference type="EMBL" id="JBHSIV010000020">
    <property type="protein sequence ID" value="MFC5064148.1"/>
    <property type="molecule type" value="Genomic_DNA"/>
</dbReference>
<protein>
    <submittedName>
        <fullName evidence="3">DsbA family protein</fullName>
    </submittedName>
</protein>
<dbReference type="CDD" id="cd02972">
    <property type="entry name" value="DsbA_family"/>
    <property type="match status" value="1"/>
</dbReference>
<dbReference type="Pfam" id="PF13462">
    <property type="entry name" value="Thioredoxin_4"/>
    <property type="match status" value="1"/>
</dbReference>
<evidence type="ECO:0000313" key="4">
    <source>
        <dbReference type="Proteomes" id="UP001595947"/>
    </source>
</evidence>
<reference evidence="4" key="1">
    <citation type="journal article" date="2019" name="Int. J. Syst. Evol. Microbiol.">
        <title>The Global Catalogue of Microorganisms (GCM) 10K type strain sequencing project: providing services to taxonomists for standard genome sequencing and annotation.</title>
        <authorList>
            <consortium name="The Broad Institute Genomics Platform"/>
            <consortium name="The Broad Institute Genome Sequencing Center for Infectious Disease"/>
            <person name="Wu L."/>
            <person name="Ma J."/>
        </authorList>
    </citation>
    <scope>NUCLEOTIDE SEQUENCE [LARGE SCALE GENOMIC DNA]</scope>
    <source>
        <strain evidence="4">CGMCC 4.7093</strain>
    </source>
</reference>
<dbReference type="Gene3D" id="3.40.30.10">
    <property type="entry name" value="Glutaredoxin"/>
    <property type="match status" value="1"/>
</dbReference>
<comment type="caution">
    <text evidence="3">The sequence shown here is derived from an EMBL/GenBank/DDBJ whole genome shotgun (WGS) entry which is preliminary data.</text>
</comment>
<feature type="region of interest" description="Disordered" evidence="1">
    <location>
        <begin position="23"/>
        <end position="44"/>
    </location>
</feature>
<name>A0ABV9YML6_9PSEU</name>
<organism evidence="3 4">
    <name type="scientific">Actinomycetospora atypica</name>
    <dbReference type="NCBI Taxonomy" id="1290095"/>
    <lineage>
        <taxon>Bacteria</taxon>
        <taxon>Bacillati</taxon>
        <taxon>Actinomycetota</taxon>
        <taxon>Actinomycetes</taxon>
        <taxon>Pseudonocardiales</taxon>
        <taxon>Pseudonocardiaceae</taxon>
        <taxon>Actinomycetospora</taxon>
    </lineage>
</organism>
<evidence type="ECO:0000256" key="1">
    <source>
        <dbReference type="SAM" id="MobiDB-lite"/>
    </source>
</evidence>
<evidence type="ECO:0000313" key="3">
    <source>
        <dbReference type="EMBL" id="MFC5064148.1"/>
    </source>
</evidence>
<dbReference type="InterPro" id="IPR012336">
    <property type="entry name" value="Thioredoxin-like_fold"/>
</dbReference>
<accession>A0ABV9YML6</accession>
<dbReference type="SUPFAM" id="SSF52833">
    <property type="entry name" value="Thioredoxin-like"/>
    <property type="match status" value="1"/>
</dbReference>
<evidence type="ECO:0000259" key="2">
    <source>
        <dbReference type="Pfam" id="PF13462"/>
    </source>
</evidence>